<dbReference type="InterPro" id="IPR029787">
    <property type="entry name" value="Nucleotide_cyclase"/>
</dbReference>
<dbReference type="SUPFAM" id="SSF55073">
    <property type="entry name" value="Nucleotide cyclase"/>
    <property type="match status" value="1"/>
</dbReference>
<dbReference type="GeneID" id="68105046"/>
<keyword evidence="2" id="KW-0472">Membrane</keyword>
<evidence type="ECO:0000313" key="4">
    <source>
        <dbReference type="Proteomes" id="UP000816034"/>
    </source>
</evidence>
<evidence type="ECO:0000256" key="1">
    <source>
        <dbReference type="SAM" id="MobiDB-lite"/>
    </source>
</evidence>
<dbReference type="EMBL" id="PYSW02000005">
    <property type="protein sequence ID" value="KAG2392340.1"/>
    <property type="molecule type" value="Genomic_DNA"/>
</dbReference>
<sequence>MTKIHPHIQAKQEDHSNRSEMQEMNSILMPEQANDQQLHVNAFQKRKLDGCISLRVFVIIAFISLILVCSISVYMSVFIGLYTSNDELLSKVINNVEDKIIIFITQLLEKLRLASNVGADVYNYGLIDKPQMRDYIFRQYNNSAIQTGYFFATPSERYSVIEVLGSLFYTYQPPKFPGIIRDKVSGDGTVLAYNYTVDTTPAQVIQQGFYNSTIKAANLAKTKGAFGSIYYIINGSLALPYGSMLYDPVKFKQSPQQPGPVQGLCRCAVPLYLLSNFLSQIQVFQRGYVLLTEYNSTVTIAGSINTTTADLKNTLSIFDLTDRNAGALMKQIYSQYPNTDQLPEKVRMSSMGVSYVVKTRKFQMDNLNWKLYIVVYEEDVTLTTTISVVVSVCAVFIITLLSVGFGLFLSHIITTPISFLKQQFELIKVMDLEKVKFTHSIFSEISQIYNNLENTVEWLKEIKSFVPENVFLQLQSLNSSSSDSPREDSPLTEKKQDHDHNHSSSAHRISMGSSSDAKHSSKMSDDLAKGVFKMGLTQKECSLIYITLPDYLLQYSQDDISHTFPKIITAISSISKIYQGNLQIITNAEFKIVLESKKRHGKRVSLLAQECALKIAKGLEIANSSILQQKIQPIVFCIGVSTSSSFVGNLGSNSLRFFSCISQVCEIAKQLCFMANHLKVSILMDENTQKEGEQSFVTRPVDRMLLEKYIHHAAHSNQIPIITNVYHLVKENKVENDEWLYELQVCYYSTVGSRCTIKSRFLVTMMKAQNENNNYKDFHTMFEIFKSHATTPAVFENIWSNSVVQLERFIEKNPNDVVSQYLKNLFNRLTTQDKAEKYYSKVDQSVVQVLE</sequence>
<protein>
    <recommendedName>
        <fullName evidence="5">Guanylate cyclase domain-containing protein</fullName>
    </recommendedName>
</protein>
<feature type="compositionally biased region" description="Basic and acidic residues" evidence="1">
    <location>
        <begin position="484"/>
        <end position="502"/>
    </location>
</feature>
<keyword evidence="4" id="KW-1185">Reference proteome</keyword>
<feature type="transmembrane region" description="Helical" evidence="2">
    <location>
        <begin position="388"/>
        <end position="413"/>
    </location>
</feature>
<dbReference type="AlphaFoldDB" id="A0AA88H008"/>
<keyword evidence="2" id="KW-1133">Transmembrane helix</keyword>
<feature type="compositionally biased region" description="Basic and acidic residues" evidence="1">
    <location>
        <begin position="10"/>
        <end position="20"/>
    </location>
</feature>
<comment type="caution">
    <text evidence="3">The sequence shown here is derived from an EMBL/GenBank/DDBJ whole genome shotgun (WGS) entry which is preliminary data.</text>
</comment>
<gene>
    <name evidence="3" type="ORF">C9374_012592</name>
</gene>
<dbReference type="Gene3D" id="3.30.70.1230">
    <property type="entry name" value="Nucleotide cyclase"/>
    <property type="match status" value="1"/>
</dbReference>
<evidence type="ECO:0000313" key="3">
    <source>
        <dbReference type="EMBL" id="KAG2392340.1"/>
    </source>
</evidence>
<organism evidence="3 4">
    <name type="scientific">Naegleria lovaniensis</name>
    <name type="common">Amoeba</name>
    <dbReference type="NCBI Taxonomy" id="51637"/>
    <lineage>
        <taxon>Eukaryota</taxon>
        <taxon>Discoba</taxon>
        <taxon>Heterolobosea</taxon>
        <taxon>Tetramitia</taxon>
        <taxon>Eutetramitia</taxon>
        <taxon>Vahlkampfiidae</taxon>
        <taxon>Naegleria</taxon>
    </lineage>
</organism>
<feature type="region of interest" description="Disordered" evidence="1">
    <location>
        <begin position="1"/>
        <end position="20"/>
    </location>
</feature>
<proteinExistence type="predicted"/>
<name>A0AA88H008_NAELO</name>
<accession>A0AA88H008</accession>
<evidence type="ECO:0008006" key="5">
    <source>
        <dbReference type="Google" id="ProtNLM"/>
    </source>
</evidence>
<dbReference type="RefSeq" id="XP_044554234.1">
    <property type="nucleotide sequence ID" value="XM_044688375.1"/>
</dbReference>
<dbReference type="Proteomes" id="UP000816034">
    <property type="component" value="Unassembled WGS sequence"/>
</dbReference>
<keyword evidence="2" id="KW-0812">Transmembrane</keyword>
<evidence type="ECO:0000256" key="2">
    <source>
        <dbReference type="SAM" id="Phobius"/>
    </source>
</evidence>
<feature type="transmembrane region" description="Helical" evidence="2">
    <location>
        <begin position="56"/>
        <end position="82"/>
    </location>
</feature>
<feature type="region of interest" description="Disordered" evidence="1">
    <location>
        <begin position="477"/>
        <end position="522"/>
    </location>
</feature>
<reference evidence="3 4" key="1">
    <citation type="journal article" date="2018" name="BMC Genomics">
        <title>The genome of Naegleria lovaniensis, the basis for a comparative approach to unravel pathogenicity factors of the human pathogenic amoeba N. fowleri.</title>
        <authorList>
            <person name="Liechti N."/>
            <person name="Schurch N."/>
            <person name="Bruggmann R."/>
            <person name="Wittwer M."/>
        </authorList>
    </citation>
    <scope>NUCLEOTIDE SEQUENCE [LARGE SCALE GENOMIC DNA]</scope>
    <source>
        <strain evidence="3 4">ATCC 30569</strain>
    </source>
</reference>